<evidence type="ECO:0000256" key="1">
    <source>
        <dbReference type="SAM" id="Phobius"/>
    </source>
</evidence>
<feature type="transmembrane region" description="Helical" evidence="1">
    <location>
        <begin position="161"/>
        <end position="189"/>
    </location>
</feature>
<reference evidence="2 3" key="1">
    <citation type="submission" date="2017-06" db="EMBL/GenBank/DDBJ databases">
        <title>Description of Avrilella dinanensis gen. nov. sp. nov.</title>
        <authorList>
            <person name="Leyer C."/>
            <person name="Sassi M."/>
            <person name="Minet J."/>
            <person name="Kayal S."/>
            <person name="Cattoir V."/>
        </authorList>
    </citation>
    <scope>NUCLEOTIDE SEQUENCE [LARGE SCALE GENOMIC DNA]</scope>
    <source>
        <strain evidence="2 3">UR159</strain>
    </source>
</reference>
<dbReference type="Pfam" id="PF19528">
    <property type="entry name" value="DUF6056"/>
    <property type="match status" value="1"/>
</dbReference>
<sequence>MSKKKALYILTGSIFAILAFIIHFFTPLHSDDFFYEMRGLSLEKQWEHYLGWSGRLVANFITPLILVIKNKVLIAVVQSVGLIALFHYLSQLPEMATKFESKYPKYLKFILISSLFWLFHPALGHATFWIAGSANYLWTNLIVCIYLAALLNYYYKDKFSYALFFLALIAGCSNENTAPIIVGFTFLLLLSKAFTDKKIDLKLGVTFVFNAIGGALLILSPGNQVRLQRTEDLTGLKWRDLSLMEKISKFDSNYWEFLKYPILLLVIFYLIIYLFQPVEFFRKDKKISFLSISIIFALGSYASDFMMFLSPQYPPRSMSGAFIFLLIAISFALSHIIQLAGKQAKVKHLYYAFTLFFLFLFGKEYFMNILPLYNSAFQQSKVQLAIVEEFKKENLKDVKIPRIHFDSDYPDRIIFDRYEEPTAYAEYYGLDKVAFYSFDFDISKLGKSNSLVENKNLMTENGLRNLYMYSTHKKTHFAVELSKKEVDNLKENYRMFFHVFDKSNNYHNFDIGTIEPILYNGKYFIINHVNFRTQNIKKINFGYFEVSDWKIRYAEQIVELKK</sequence>
<keyword evidence="1" id="KW-1133">Transmembrane helix</keyword>
<dbReference type="Proteomes" id="UP000231960">
    <property type="component" value="Unassembled WGS sequence"/>
</dbReference>
<feature type="transmembrane region" description="Helical" evidence="1">
    <location>
        <begin position="137"/>
        <end position="155"/>
    </location>
</feature>
<evidence type="ECO:0000313" key="2">
    <source>
        <dbReference type="EMBL" id="PJR03665.1"/>
    </source>
</evidence>
<feature type="transmembrane region" description="Helical" evidence="1">
    <location>
        <begin position="257"/>
        <end position="275"/>
    </location>
</feature>
<keyword evidence="3" id="KW-1185">Reference proteome</keyword>
<dbReference type="OrthoDB" id="996251at2"/>
<evidence type="ECO:0008006" key="4">
    <source>
        <dbReference type="Google" id="ProtNLM"/>
    </source>
</evidence>
<feature type="transmembrane region" description="Helical" evidence="1">
    <location>
        <begin position="201"/>
        <end position="219"/>
    </location>
</feature>
<protein>
    <recommendedName>
        <fullName evidence="4">Glycosyltransferase RgtA/B/C/D-like domain-containing protein</fullName>
    </recommendedName>
</protein>
<dbReference type="EMBL" id="NIPO01000001">
    <property type="protein sequence ID" value="PJR03665.1"/>
    <property type="molecule type" value="Genomic_DNA"/>
</dbReference>
<comment type="caution">
    <text evidence="2">The sequence shown here is derived from an EMBL/GenBank/DDBJ whole genome shotgun (WGS) entry which is preliminary data.</text>
</comment>
<keyword evidence="1" id="KW-0472">Membrane</keyword>
<feature type="transmembrane region" description="Helical" evidence="1">
    <location>
        <begin position="320"/>
        <end position="337"/>
    </location>
</feature>
<feature type="transmembrane region" description="Helical" evidence="1">
    <location>
        <begin position="49"/>
        <end position="67"/>
    </location>
</feature>
<organism evidence="2 3">
    <name type="scientific">Avrilella dinanensis</name>
    <dbReference type="NCBI Taxonomy" id="2008672"/>
    <lineage>
        <taxon>Bacteria</taxon>
        <taxon>Pseudomonadati</taxon>
        <taxon>Bacteroidota</taxon>
        <taxon>Flavobacteriia</taxon>
        <taxon>Flavobacteriales</taxon>
        <taxon>Flavobacteriaceae</taxon>
        <taxon>Avrilella</taxon>
    </lineage>
</organism>
<feature type="transmembrane region" description="Helical" evidence="1">
    <location>
        <begin position="287"/>
        <end position="308"/>
    </location>
</feature>
<feature type="transmembrane region" description="Helical" evidence="1">
    <location>
        <begin position="72"/>
        <end position="89"/>
    </location>
</feature>
<accession>A0A2M9R4J7</accession>
<keyword evidence="1" id="KW-0812">Transmembrane</keyword>
<feature type="transmembrane region" description="Helical" evidence="1">
    <location>
        <begin position="109"/>
        <end position="130"/>
    </location>
</feature>
<dbReference type="AlphaFoldDB" id="A0A2M9R4J7"/>
<feature type="transmembrane region" description="Helical" evidence="1">
    <location>
        <begin position="7"/>
        <end position="29"/>
    </location>
</feature>
<name>A0A2M9R4J7_9FLAO</name>
<evidence type="ECO:0000313" key="3">
    <source>
        <dbReference type="Proteomes" id="UP000231960"/>
    </source>
</evidence>
<proteinExistence type="predicted"/>
<gene>
    <name evidence="2" type="ORF">CDL10_03365</name>
</gene>
<feature type="transmembrane region" description="Helical" evidence="1">
    <location>
        <begin position="349"/>
        <end position="373"/>
    </location>
</feature>
<dbReference type="RefSeq" id="WP_100677233.1">
    <property type="nucleotide sequence ID" value="NZ_NIPO01000001.1"/>
</dbReference>
<dbReference type="InterPro" id="IPR045691">
    <property type="entry name" value="DUF6056"/>
</dbReference>